<evidence type="ECO:0000256" key="1">
    <source>
        <dbReference type="SAM" id="MobiDB-lite"/>
    </source>
</evidence>
<dbReference type="GO" id="GO:0016829">
    <property type="term" value="F:lyase activity"/>
    <property type="evidence" value="ECO:0007669"/>
    <property type="project" value="UniProtKB-KW"/>
</dbReference>
<reference evidence="2 3" key="1">
    <citation type="submission" date="2018-09" db="EMBL/GenBank/DDBJ databases">
        <title>Whole genome sequencing of Citrobacter freundii AR_0116.</title>
        <authorList>
            <person name="Conlan S."/>
            <person name="Thomas P.J."/>
            <person name="Mullikin J."/>
            <person name="Frank K.M."/>
            <person name="Segre J.A."/>
        </authorList>
    </citation>
    <scope>NUCLEOTIDE SEQUENCE [LARGE SCALE GENOMIC DNA]</scope>
    <source>
        <strain evidence="2 3">AR_0116</strain>
    </source>
</reference>
<accession>A0AB33HCJ9</accession>
<feature type="region of interest" description="Disordered" evidence="1">
    <location>
        <begin position="1"/>
        <end position="26"/>
    </location>
</feature>
<sequence>MGRLFSTGLGCQRRVKSDPLTSPPTF</sequence>
<keyword evidence="2" id="KW-0456">Lyase</keyword>
<dbReference type="EMBL" id="CP032184">
    <property type="protein sequence ID" value="AXZ50966.1"/>
    <property type="molecule type" value="Genomic_DNA"/>
</dbReference>
<organism evidence="2 3">
    <name type="scientific">Citrobacter freundii</name>
    <dbReference type="NCBI Taxonomy" id="546"/>
    <lineage>
        <taxon>Bacteria</taxon>
        <taxon>Pseudomonadati</taxon>
        <taxon>Pseudomonadota</taxon>
        <taxon>Gammaproteobacteria</taxon>
        <taxon>Enterobacterales</taxon>
        <taxon>Enterobacteriaceae</taxon>
        <taxon>Citrobacter</taxon>
        <taxon>Citrobacter freundii complex</taxon>
    </lineage>
</organism>
<gene>
    <name evidence="2" type="ORF">AM363_23950</name>
</gene>
<protein>
    <submittedName>
        <fullName evidence="2">Exopolygalacturonate lyase</fullName>
    </submittedName>
</protein>
<name>A0AB33HCJ9_CITFR</name>
<evidence type="ECO:0000313" key="2">
    <source>
        <dbReference type="EMBL" id="AXZ50966.1"/>
    </source>
</evidence>
<dbReference type="Proteomes" id="UP000263627">
    <property type="component" value="Chromosome"/>
</dbReference>
<evidence type="ECO:0000313" key="3">
    <source>
        <dbReference type="Proteomes" id="UP000263627"/>
    </source>
</evidence>
<proteinExistence type="predicted"/>
<dbReference type="AlphaFoldDB" id="A0AB33HCJ9"/>